<evidence type="ECO:0000313" key="4">
    <source>
        <dbReference type="Proteomes" id="UP000623687"/>
    </source>
</evidence>
<gene>
    <name evidence="3" type="ORF">PC9H_001008</name>
</gene>
<evidence type="ECO:0000313" key="3">
    <source>
        <dbReference type="EMBL" id="KAF7440661.1"/>
    </source>
</evidence>
<dbReference type="OrthoDB" id="2576311at2759"/>
<keyword evidence="2" id="KW-0472">Membrane</keyword>
<keyword evidence="2" id="KW-0812">Transmembrane</keyword>
<feature type="region of interest" description="Disordered" evidence="1">
    <location>
        <begin position="127"/>
        <end position="169"/>
    </location>
</feature>
<comment type="caution">
    <text evidence="3">The sequence shown here is derived from an EMBL/GenBank/DDBJ whole genome shotgun (WGS) entry which is preliminary data.</text>
</comment>
<evidence type="ECO:0000256" key="2">
    <source>
        <dbReference type="SAM" id="Phobius"/>
    </source>
</evidence>
<dbReference type="Proteomes" id="UP000623687">
    <property type="component" value="Unassembled WGS sequence"/>
</dbReference>
<dbReference type="RefSeq" id="XP_036636505.1">
    <property type="nucleotide sequence ID" value="XM_036770660.1"/>
</dbReference>
<sequence>MRSAFLSLAGNQSPCLVGAYLQSVCIPNFSVPALPAGNHYNGPALNTANNCACSTVTYSLLSACGTCQNRTIIPWATWSAQCSDSMKSIASYPNEIPALTSVPSWAYLNIEETNDIWDLPRAQGLVGAPESTGSPIPRSTATESTTTATEAQNTFSSGVPTPTTAASQRSSGVNAGAIAGGVVGGVAFLAIVAVIGFWHSLRKKQRNDETEVNVFESHLPTSSTTPYNTAVASGSVMRETPGHRSQQGSIVSLNTYSPPITDRTNSSSYFMSPTSPATSAAYTTFDPYAPRRSLDNMRPNRGFSGAPEI</sequence>
<evidence type="ECO:0000256" key="1">
    <source>
        <dbReference type="SAM" id="MobiDB-lite"/>
    </source>
</evidence>
<feature type="compositionally biased region" description="Polar residues" evidence="1">
    <location>
        <begin position="152"/>
        <end position="169"/>
    </location>
</feature>
<reference evidence="3" key="1">
    <citation type="submission" date="2019-07" db="EMBL/GenBank/DDBJ databases">
        <authorList>
            <person name="Palmer J.M."/>
        </authorList>
    </citation>
    <scope>NUCLEOTIDE SEQUENCE</scope>
    <source>
        <strain evidence="3">PC9</strain>
    </source>
</reference>
<dbReference type="GeneID" id="59370849"/>
<name>A0A8H7DZV3_PLEOS</name>
<dbReference type="AlphaFoldDB" id="A0A8H7DZV3"/>
<feature type="compositionally biased region" description="Low complexity" evidence="1">
    <location>
        <begin position="139"/>
        <end position="151"/>
    </location>
</feature>
<accession>A0A8H7DZV3</accession>
<dbReference type="VEuPathDB" id="FungiDB:PC9H_001008"/>
<keyword evidence="2" id="KW-1133">Transmembrane helix</keyword>
<feature type="transmembrane region" description="Helical" evidence="2">
    <location>
        <begin position="177"/>
        <end position="198"/>
    </location>
</feature>
<feature type="region of interest" description="Disordered" evidence="1">
    <location>
        <begin position="290"/>
        <end position="309"/>
    </location>
</feature>
<protein>
    <submittedName>
        <fullName evidence="3">Uncharacterized protein</fullName>
    </submittedName>
</protein>
<dbReference type="EMBL" id="JACETU010000001">
    <property type="protein sequence ID" value="KAF7440661.1"/>
    <property type="molecule type" value="Genomic_DNA"/>
</dbReference>
<dbReference type="Gene3D" id="1.20.5.510">
    <property type="entry name" value="Single helix bin"/>
    <property type="match status" value="1"/>
</dbReference>
<organism evidence="3 4">
    <name type="scientific">Pleurotus ostreatus</name>
    <name type="common">Oyster mushroom</name>
    <name type="synonym">White-rot fungus</name>
    <dbReference type="NCBI Taxonomy" id="5322"/>
    <lineage>
        <taxon>Eukaryota</taxon>
        <taxon>Fungi</taxon>
        <taxon>Dikarya</taxon>
        <taxon>Basidiomycota</taxon>
        <taxon>Agaricomycotina</taxon>
        <taxon>Agaricomycetes</taxon>
        <taxon>Agaricomycetidae</taxon>
        <taxon>Agaricales</taxon>
        <taxon>Pleurotineae</taxon>
        <taxon>Pleurotaceae</taxon>
        <taxon>Pleurotus</taxon>
    </lineage>
</organism>
<keyword evidence="4" id="KW-1185">Reference proteome</keyword>
<proteinExistence type="predicted"/>